<organism evidence="1 2">
    <name type="scientific">Phaeosphaeria nodorum (strain SN15 / ATCC MYA-4574 / FGSC 10173)</name>
    <name type="common">Glume blotch fungus</name>
    <name type="synonym">Parastagonospora nodorum</name>
    <dbReference type="NCBI Taxonomy" id="321614"/>
    <lineage>
        <taxon>Eukaryota</taxon>
        <taxon>Fungi</taxon>
        <taxon>Dikarya</taxon>
        <taxon>Ascomycota</taxon>
        <taxon>Pezizomycotina</taxon>
        <taxon>Dothideomycetes</taxon>
        <taxon>Pleosporomycetidae</taxon>
        <taxon>Pleosporales</taxon>
        <taxon>Pleosporineae</taxon>
        <taxon>Phaeosphaeriaceae</taxon>
        <taxon>Parastagonospora</taxon>
    </lineage>
</organism>
<sequence length="101" mass="10225">MATCPLAATGPASRCACGKTTSEAVAHEGQVSFPGLWEMIDSRSPHGMGEGSVGDSVRARGHLGAMAGSDKPTAQCSRAGWATFAWLGNSHAIGQAARGVI</sequence>
<dbReference type="RefSeq" id="XP_001802294.1">
    <property type="nucleotide sequence ID" value="XM_001802242.1"/>
</dbReference>
<dbReference type="Proteomes" id="UP000001055">
    <property type="component" value="Unassembled WGS sequence"/>
</dbReference>
<gene>
    <name evidence="1" type="ORF">SNOG_12061</name>
</gene>
<protein>
    <submittedName>
        <fullName evidence="1">Uncharacterized protein</fullName>
    </submittedName>
</protein>
<dbReference type="InParanoid" id="Q0U853"/>
<dbReference type="KEGG" id="pno:SNOG_12061"/>
<reference evidence="2" key="1">
    <citation type="journal article" date="2007" name="Plant Cell">
        <title>Dothideomycete-plant interactions illuminated by genome sequencing and EST analysis of the wheat pathogen Stagonospora nodorum.</title>
        <authorList>
            <person name="Hane J.K."/>
            <person name="Lowe R.G."/>
            <person name="Solomon P.S."/>
            <person name="Tan K.C."/>
            <person name="Schoch C.L."/>
            <person name="Spatafora J.W."/>
            <person name="Crous P.W."/>
            <person name="Kodira C."/>
            <person name="Birren B.W."/>
            <person name="Galagan J.E."/>
            <person name="Torriani S.F."/>
            <person name="McDonald B.A."/>
            <person name="Oliver R.P."/>
        </authorList>
    </citation>
    <scope>NUCLEOTIDE SEQUENCE [LARGE SCALE GENOMIC DNA]</scope>
    <source>
        <strain evidence="2">SN15 / ATCC MYA-4574 / FGSC 10173</strain>
    </source>
</reference>
<name>Q0U853_PHANO</name>
<dbReference type="AlphaFoldDB" id="Q0U853"/>
<accession>Q0U853</accession>
<dbReference type="EMBL" id="CH445345">
    <property type="protein sequence ID" value="EAT80473.1"/>
    <property type="molecule type" value="Genomic_DNA"/>
</dbReference>
<evidence type="ECO:0000313" key="1">
    <source>
        <dbReference type="EMBL" id="EAT80473.1"/>
    </source>
</evidence>
<dbReference type="GeneID" id="5979204"/>
<proteinExistence type="predicted"/>
<evidence type="ECO:0000313" key="2">
    <source>
        <dbReference type="Proteomes" id="UP000001055"/>
    </source>
</evidence>